<dbReference type="FunFam" id="3.40.30.10:FF:000034">
    <property type="entry name" value="glutathione S-transferase 1"/>
    <property type="match status" value="1"/>
</dbReference>
<keyword evidence="5" id="KW-1185">Reference proteome</keyword>
<comment type="subunit">
    <text evidence="1">Homodimer.</text>
</comment>
<reference evidence="4 5" key="1">
    <citation type="submission" date="2019-07" db="EMBL/GenBank/DDBJ databases">
        <title>Draft genome assembly of a fouling barnacle, Amphibalanus amphitrite (Darwin, 1854): The first reference genome for Thecostraca.</title>
        <authorList>
            <person name="Kim W."/>
        </authorList>
    </citation>
    <scope>NUCLEOTIDE SEQUENCE [LARGE SCALE GENOMIC DNA]</scope>
    <source>
        <strain evidence="4">SNU_AA5</strain>
        <tissue evidence="4">Soma without cirri and trophi</tissue>
    </source>
</reference>
<feature type="domain" description="GST N-terminal" evidence="2">
    <location>
        <begin position="4"/>
        <end position="85"/>
    </location>
</feature>
<gene>
    <name evidence="4" type="primary">GST1_1</name>
    <name evidence="4" type="ORF">FJT64_019961</name>
</gene>
<dbReference type="InterPro" id="IPR004045">
    <property type="entry name" value="Glutathione_S-Trfase_N"/>
</dbReference>
<dbReference type="PANTHER" id="PTHR43969">
    <property type="entry name" value="GLUTATHIONE S TRANSFERASE D10, ISOFORM A-RELATED"/>
    <property type="match status" value="1"/>
</dbReference>
<keyword evidence="4" id="KW-0808">Transferase</keyword>
<evidence type="ECO:0000259" key="2">
    <source>
        <dbReference type="PROSITE" id="PS50404"/>
    </source>
</evidence>
<dbReference type="InterPro" id="IPR036249">
    <property type="entry name" value="Thioredoxin-like_sf"/>
</dbReference>
<dbReference type="PROSITE" id="PS50404">
    <property type="entry name" value="GST_NTER"/>
    <property type="match status" value="1"/>
</dbReference>
<dbReference type="Gene3D" id="3.40.30.10">
    <property type="entry name" value="Glutaredoxin"/>
    <property type="match status" value="1"/>
</dbReference>
<dbReference type="InterPro" id="IPR010987">
    <property type="entry name" value="Glutathione-S-Trfase_C-like"/>
</dbReference>
<dbReference type="Proteomes" id="UP000440578">
    <property type="component" value="Unassembled WGS sequence"/>
</dbReference>
<organism evidence="4 5">
    <name type="scientific">Amphibalanus amphitrite</name>
    <name type="common">Striped barnacle</name>
    <name type="synonym">Balanus amphitrite</name>
    <dbReference type="NCBI Taxonomy" id="1232801"/>
    <lineage>
        <taxon>Eukaryota</taxon>
        <taxon>Metazoa</taxon>
        <taxon>Ecdysozoa</taxon>
        <taxon>Arthropoda</taxon>
        <taxon>Crustacea</taxon>
        <taxon>Multicrustacea</taxon>
        <taxon>Cirripedia</taxon>
        <taxon>Thoracica</taxon>
        <taxon>Thoracicalcarea</taxon>
        <taxon>Balanomorpha</taxon>
        <taxon>Balanoidea</taxon>
        <taxon>Balanidae</taxon>
        <taxon>Amphibalaninae</taxon>
        <taxon>Amphibalanus</taxon>
    </lineage>
</organism>
<dbReference type="SFLD" id="SFLDS00019">
    <property type="entry name" value="Glutathione_Transferase_(cytos"/>
    <property type="match status" value="1"/>
</dbReference>
<sequence length="222" mass="24459">MPAMGVDIFGVQGSPPCRAVYLVAKAIGLDYTFNKVDMQAGQHRSPEFLKMNPAHTVPTMKDGDLCLGESKAIITYLMNKYAPDSELYPKDPAERAKVDQRLHFDSGLFSSIRGIVFPVLFNKNLEEFKKNKPKLDENLDLLETFLGRSQNVAGEKVTVADLAVLANVSTVQAAGLLEKDKWPRISAWLTRLQTQLPYYSVNVEGANMLGEAVKKGIAELGA</sequence>
<dbReference type="SUPFAM" id="SSF52833">
    <property type="entry name" value="Thioredoxin-like"/>
    <property type="match status" value="1"/>
</dbReference>
<evidence type="ECO:0000313" key="4">
    <source>
        <dbReference type="EMBL" id="KAF0308884.1"/>
    </source>
</evidence>
<dbReference type="Pfam" id="PF00043">
    <property type="entry name" value="GST_C"/>
    <property type="match status" value="1"/>
</dbReference>
<evidence type="ECO:0000313" key="5">
    <source>
        <dbReference type="Proteomes" id="UP000440578"/>
    </source>
</evidence>
<dbReference type="Pfam" id="PF13417">
    <property type="entry name" value="GST_N_3"/>
    <property type="match status" value="1"/>
</dbReference>
<dbReference type="InterPro" id="IPR040079">
    <property type="entry name" value="Glutathione_S-Trfase"/>
</dbReference>
<dbReference type="SFLD" id="SFLDG00358">
    <property type="entry name" value="Main_(cytGST)"/>
    <property type="match status" value="1"/>
</dbReference>
<name>A0A6A4WYI1_AMPAM</name>
<accession>A0A6A4WYI1</accession>
<dbReference type="PANTHER" id="PTHR43969:SF9">
    <property type="entry name" value="GLUTATHIONE S TRANSFERASE D10, ISOFORM A-RELATED"/>
    <property type="match status" value="1"/>
</dbReference>
<dbReference type="AlphaFoldDB" id="A0A6A4WYI1"/>
<feature type="domain" description="GST C-terminal" evidence="3">
    <location>
        <begin position="91"/>
        <end position="216"/>
    </location>
</feature>
<dbReference type="GO" id="GO:0004364">
    <property type="term" value="F:glutathione transferase activity"/>
    <property type="evidence" value="ECO:0007669"/>
    <property type="project" value="TreeGrafter"/>
</dbReference>
<dbReference type="EMBL" id="VIIS01000456">
    <property type="protein sequence ID" value="KAF0308884.1"/>
    <property type="molecule type" value="Genomic_DNA"/>
</dbReference>
<proteinExistence type="predicted"/>
<dbReference type="SUPFAM" id="SSF47616">
    <property type="entry name" value="GST C-terminal domain-like"/>
    <property type="match status" value="1"/>
</dbReference>
<evidence type="ECO:0000256" key="1">
    <source>
        <dbReference type="ARBA" id="ARBA00011738"/>
    </source>
</evidence>
<dbReference type="InterPro" id="IPR004046">
    <property type="entry name" value="GST_C"/>
</dbReference>
<dbReference type="PROSITE" id="PS50405">
    <property type="entry name" value="GST_CTER"/>
    <property type="match status" value="1"/>
</dbReference>
<comment type="caution">
    <text evidence="4">The sequence shown here is derived from an EMBL/GenBank/DDBJ whole genome shotgun (WGS) entry which is preliminary data.</text>
</comment>
<dbReference type="OrthoDB" id="2309723at2759"/>
<dbReference type="InterPro" id="IPR036282">
    <property type="entry name" value="Glutathione-S-Trfase_C_sf"/>
</dbReference>
<protein>
    <submittedName>
        <fullName evidence="4">Glutathione S-transferase 1-1</fullName>
    </submittedName>
</protein>
<dbReference type="FunFam" id="1.20.1050.10:FF:000007">
    <property type="entry name" value="Glutathione S-transferase 1-1"/>
    <property type="match status" value="1"/>
</dbReference>
<dbReference type="Gene3D" id="1.20.1050.10">
    <property type="match status" value="1"/>
</dbReference>
<dbReference type="GO" id="GO:0006749">
    <property type="term" value="P:glutathione metabolic process"/>
    <property type="evidence" value="ECO:0007669"/>
    <property type="project" value="TreeGrafter"/>
</dbReference>
<dbReference type="SFLD" id="SFLDG01153">
    <property type="entry name" value="Main.4:_Theta-like"/>
    <property type="match status" value="1"/>
</dbReference>
<dbReference type="CDD" id="cd03177">
    <property type="entry name" value="GST_C_Delta_Epsilon"/>
    <property type="match status" value="1"/>
</dbReference>
<evidence type="ECO:0000259" key="3">
    <source>
        <dbReference type="PROSITE" id="PS50405"/>
    </source>
</evidence>